<dbReference type="Proteomes" id="UP000629365">
    <property type="component" value="Unassembled WGS sequence"/>
</dbReference>
<organism evidence="1 2">
    <name type="scientific">Microbacterium murale</name>
    <dbReference type="NCBI Taxonomy" id="1081040"/>
    <lineage>
        <taxon>Bacteria</taxon>
        <taxon>Bacillati</taxon>
        <taxon>Actinomycetota</taxon>
        <taxon>Actinomycetes</taxon>
        <taxon>Micrococcales</taxon>
        <taxon>Microbacteriaceae</taxon>
        <taxon>Microbacterium</taxon>
    </lineage>
</organism>
<comment type="caution">
    <text evidence="1">The sequence shown here is derived from an EMBL/GenBank/DDBJ whole genome shotgun (WGS) entry which is preliminary data.</text>
</comment>
<evidence type="ECO:0000313" key="2">
    <source>
        <dbReference type="Proteomes" id="UP000629365"/>
    </source>
</evidence>
<evidence type="ECO:0008006" key="3">
    <source>
        <dbReference type="Google" id="ProtNLM"/>
    </source>
</evidence>
<protein>
    <recommendedName>
        <fullName evidence="3">Toxin</fullName>
    </recommendedName>
</protein>
<keyword evidence="2" id="KW-1185">Reference proteome</keyword>
<sequence length="86" mass="10077">MTRKRYDDGVRIAQSARKHRIPDADMLHALDHMIRYREQEYDGEIRILVIGADRAGHFLELVLVPAENPALIIHADILRPSRYRFL</sequence>
<accession>A0ABQ1RHG3</accession>
<proteinExistence type="predicted"/>
<evidence type="ECO:0000313" key="1">
    <source>
        <dbReference type="EMBL" id="GGD68326.1"/>
    </source>
</evidence>
<dbReference type="EMBL" id="BMCM01000001">
    <property type="protein sequence ID" value="GGD68326.1"/>
    <property type="molecule type" value="Genomic_DNA"/>
</dbReference>
<gene>
    <name evidence="1" type="ORF">GCM10007269_09290</name>
</gene>
<reference evidence="2" key="1">
    <citation type="journal article" date="2019" name="Int. J. Syst. Evol. Microbiol.">
        <title>The Global Catalogue of Microorganisms (GCM) 10K type strain sequencing project: providing services to taxonomists for standard genome sequencing and annotation.</title>
        <authorList>
            <consortium name="The Broad Institute Genomics Platform"/>
            <consortium name="The Broad Institute Genome Sequencing Center for Infectious Disease"/>
            <person name="Wu L."/>
            <person name="Ma J."/>
        </authorList>
    </citation>
    <scope>NUCLEOTIDE SEQUENCE [LARGE SCALE GENOMIC DNA]</scope>
    <source>
        <strain evidence="2">CCM 7640</strain>
    </source>
</reference>
<name>A0ABQ1RHG3_9MICO</name>
<dbReference type="RefSeq" id="WP_188435370.1">
    <property type="nucleotide sequence ID" value="NZ_BMCM01000001.1"/>
</dbReference>